<protein>
    <submittedName>
        <fullName evidence="3">Uncharacterized protein</fullName>
    </submittedName>
</protein>
<proteinExistence type="predicted"/>
<name>A0A1S3LG66_SALSA</name>
<dbReference type="RefSeq" id="XP_013989815.1">
    <property type="nucleotide sequence ID" value="XM_014134340.2"/>
</dbReference>
<feature type="signal peptide" evidence="1">
    <location>
        <begin position="1"/>
        <end position="23"/>
    </location>
</feature>
<evidence type="ECO:0000256" key="1">
    <source>
        <dbReference type="SAM" id="SignalP"/>
    </source>
</evidence>
<reference evidence="3" key="1">
    <citation type="submission" date="2025-08" db="UniProtKB">
        <authorList>
            <consortium name="RefSeq"/>
        </authorList>
    </citation>
    <scope>IDENTIFICATION</scope>
</reference>
<gene>
    <name evidence="3" type="primary">LOC106566378</name>
</gene>
<dbReference type="Proteomes" id="UP001652741">
    <property type="component" value="Chromosome ssa13"/>
</dbReference>
<dbReference type="AlphaFoldDB" id="A0A1S3LG66"/>
<accession>A0A1S3LG66</accession>
<keyword evidence="1" id="KW-0732">Signal</keyword>
<sequence length="246" mass="27836">MQRETLTIILLLLCAGLPGDCGAIEFPVLHSDITDCMKMTCARSINACVDTHGQAPTEQLKGCVVRKCRKMTNRCVDQFFQQYLPLLLAQNPKVSSIVEPNAELFMAEMTDAYLECWLETTDSKVGGCLMDRLIDKAQPFIIPLSALIFDDPVFVSCWLSHALKGMVSCFAQLDDNYIKEMKKRAEREMKDNISRYMTCMSKPVKNWNWCKGLIDDLFASSPKRKRQYKDFLICSIQSGITATAKC</sequence>
<organism evidence="2 3">
    <name type="scientific">Salmo salar</name>
    <name type="common">Atlantic salmon</name>
    <dbReference type="NCBI Taxonomy" id="8030"/>
    <lineage>
        <taxon>Eukaryota</taxon>
        <taxon>Metazoa</taxon>
        <taxon>Chordata</taxon>
        <taxon>Craniata</taxon>
        <taxon>Vertebrata</taxon>
        <taxon>Euteleostomi</taxon>
        <taxon>Actinopterygii</taxon>
        <taxon>Neopterygii</taxon>
        <taxon>Teleostei</taxon>
        <taxon>Protacanthopterygii</taxon>
        <taxon>Salmoniformes</taxon>
        <taxon>Salmonidae</taxon>
        <taxon>Salmoninae</taxon>
        <taxon>Salmo</taxon>
    </lineage>
</organism>
<dbReference type="KEGG" id="sasa:106566378"/>
<keyword evidence="2" id="KW-1185">Reference proteome</keyword>
<evidence type="ECO:0000313" key="2">
    <source>
        <dbReference type="Proteomes" id="UP001652741"/>
    </source>
</evidence>
<evidence type="ECO:0000313" key="3">
    <source>
        <dbReference type="RefSeq" id="XP_013989815.1"/>
    </source>
</evidence>
<dbReference type="OrthoDB" id="8609984at2759"/>
<dbReference type="GeneID" id="106566378"/>
<feature type="chain" id="PRO_5010204502" evidence="1">
    <location>
        <begin position="24"/>
        <end position="246"/>
    </location>
</feature>